<dbReference type="KEGG" id="psco:LY89DRAFT_663397"/>
<dbReference type="EMBL" id="KQ947404">
    <property type="protein sequence ID" value="KUJ24677.1"/>
    <property type="molecule type" value="Genomic_DNA"/>
</dbReference>
<dbReference type="PANTHER" id="PTHR42973">
    <property type="entry name" value="BINDING OXIDOREDUCTASE, PUTATIVE (AFU_ORTHOLOGUE AFUA_1G17690)-RELATED"/>
    <property type="match status" value="1"/>
</dbReference>
<evidence type="ECO:0000256" key="3">
    <source>
        <dbReference type="ARBA" id="ARBA00022827"/>
    </source>
</evidence>
<keyword evidence="2" id="KW-0285">Flavoprotein</keyword>
<organism evidence="6 7">
    <name type="scientific">Mollisia scopiformis</name>
    <name type="common">Conifer needle endophyte fungus</name>
    <name type="synonym">Phialocephala scopiformis</name>
    <dbReference type="NCBI Taxonomy" id="149040"/>
    <lineage>
        <taxon>Eukaryota</taxon>
        <taxon>Fungi</taxon>
        <taxon>Dikarya</taxon>
        <taxon>Ascomycota</taxon>
        <taxon>Pezizomycotina</taxon>
        <taxon>Leotiomycetes</taxon>
        <taxon>Helotiales</taxon>
        <taxon>Mollisiaceae</taxon>
        <taxon>Mollisia</taxon>
    </lineage>
</organism>
<dbReference type="InterPro" id="IPR050416">
    <property type="entry name" value="FAD-linked_Oxidoreductase"/>
</dbReference>
<evidence type="ECO:0000259" key="5">
    <source>
        <dbReference type="PROSITE" id="PS51387"/>
    </source>
</evidence>
<sequence length="505" mass="55631">MASLGVLRESDDFELSLALQNNSALQRALQEGGKTDETRQSLIVLACRTIQSCLGPGVKLDPDPSLANTNWSQSCWLTPKCIVYPRSAKDVSRTIKILGLLHTPFSVRCGGLSPTPEHSSIADGVLIDLRELGGIEISADGRIASVGPGARWSDVFEALDPHGLTVVGPRLPNVGIGGFILGGGLSFFSGEYGLAADKVENFEIVLSDGLIVDANSAEHPDLFWALKGGGSNFGIVTRFDLSTVPIRDIWYSMSTYAITEVPEVLLAFEQWQLRSADPKSAIFLRMGLDSCTITLVYSSPAKRPPCFNVFYDIDVMEYLILPTNGTVVSLTTALAELFPHNPARHDHRAASRKNDLGLYSAVEAYWVWRKETLALRDSTRADATFMIQHVPKTLIEKGIEDGSNPLGLTAVPQQWWAIVVDWDSAKDDNLVRESLRDITKRWTDLAKEQGTHLDFEFMNNASGDQNPLRSYGETNLQRLRDISMKYDKAQVFQLLQKGGFLLSRA</sequence>
<dbReference type="InterPro" id="IPR036318">
    <property type="entry name" value="FAD-bd_PCMH-like_sf"/>
</dbReference>
<proteinExistence type="inferred from homology"/>
<dbReference type="GO" id="GO:0016491">
    <property type="term" value="F:oxidoreductase activity"/>
    <property type="evidence" value="ECO:0007669"/>
    <property type="project" value="UniProtKB-KW"/>
</dbReference>
<dbReference type="InterPro" id="IPR016169">
    <property type="entry name" value="FAD-bd_PCMH_sub2"/>
</dbReference>
<evidence type="ECO:0000313" key="7">
    <source>
        <dbReference type="Proteomes" id="UP000070700"/>
    </source>
</evidence>
<dbReference type="InParanoid" id="A0A194XXW7"/>
<dbReference type="InterPro" id="IPR016166">
    <property type="entry name" value="FAD-bd_PCMH"/>
</dbReference>
<name>A0A194XXW7_MOLSC</name>
<dbReference type="Proteomes" id="UP000070700">
    <property type="component" value="Unassembled WGS sequence"/>
</dbReference>
<protein>
    <submittedName>
        <fullName evidence="6">FAD-binding domain-containing protein</fullName>
    </submittedName>
</protein>
<gene>
    <name evidence="6" type="ORF">LY89DRAFT_663397</name>
</gene>
<evidence type="ECO:0000256" key="4">
    <source>
        <dbReference type="ARBA" id="ARBA00023002"/>
    </source>
</evidence>
<comment type="similarity">
    <text evidence="1">Belongs to the oxygen-dependent FAD-linked oxidoreductase family.</text>
</comment>
<dbReference type="InterPro" id="IPR006094">
    <property type="entry name" value="Oxid_FAD_bind_N"/>
</dbReference>
<dbReference type="Gene3D" id="3.30.465.10">
    <property type="match status" value="1"/>
</dbReference>
<dbReference type="SUPFAM" id="SSF56176">
    <property type="entry name" value="FAD-binding/transporter-associated domain-like"/>
    <property type="match status" value="1"/>
</dbReference>
<dbReference type="GO" id="GO:0071949">
    <property type="term" value="F:FAD binding"/>
    <property type="evidence" value="ECO:0007669"/>
    <property type="project" value="InterPro"/>
</dbReference>
<dbReference type="PROSITE" id="PS51387">
    <property type="entry name" value="FAD_PCMH"/>
    <property type="match status" value="1"/>
</dbReference>
<dbReference type="AlphaFoldDB" id="A0A194XXW7"/>
<dbReference type="PANTHER" id="PTHR42973:SF54">
    <property type="entry name" value="FAD-BINDING PCMH-TYPE DOMAIN-CONTAINING PROTEIN"/>
    <property type="match status" value="1"/>
</dbReference>
<dbReference type="Pfam" id="PF01565">
    <property type="entry name" value="FAD_binding_4"/>
    <property type="match status" value="1"/>
</dbReference>
<dbReference type="OrthoDB" id="2151789at2759"/>
<keyword evidence="3" id="KW-0274">FAD</keyword>
<dbReference type="GeneID" id="28822428"/>
<evidence type="ECO:0000256" key="1">
    <source>
        <dbReference type="ARBA" id="ARBA00005466"/>
    </source>
</evidence>
<evidence type="ECO:0000313" key="6">
    <source>
        <dbReference type="EMBL" id="KUJ24677.1"/>
    </source>
</evidence>
<feature type="domain" description="FAD-binding PCMH-type" evidence="5">
    <location>
        <begin position="75"/>
        <end position="246"/>
    </location>
</feature>
<keyword evidence="4" id="KW-0560">Oxidoreductase</keyword>
<accession>A0A194XXW7</accession>
<keyword evidence="7" id="KW-1185">Reference proteome</keyword>
<dbReference type="RefSeq" id="XP_018079032.1">
    <property type="nucleotide sequence ID" value="XM_018212702.1"/>
</dbReference>
<reference evidence="6 7" key="1">
    <citation type="submission" date="2015-10" db="EMBL/GenBank/DDBJ databases">
        <title>Full genome of DAOMC 229536 Phialocephala scopiformis, a fungal endophyte of spruce producing the potent anti-insectan compound rugulosin.</title>
        <authorList>
            <consortium name="DOE Joint Genome Institute"/>
            <person name="Walker A.K."/>
            <person name="Frasz S.L."/>
            <person name="Seifert K.A."/>
            <person name="Miller J.D."/>
            <person name="Mondo S.J."/>
            <person name="Labutti K."/>
            <person name="Lipzen A."/>
            <person name="Dockter R."/>
            <person name="Kennedy M."/>
            <person name="Grigoriev I.V."/>
            <person name="Spatafora J.W."/>
        </authorList>
    </citation>
    <scope>NUCLEOTIDE SEQUENCE [LARGE SCALE GENOMIC DNA]</scope>
    <source>
        <strain evidence="6 7">CBS 120377</strain>
    </source>
</reference>
<evidence type="ECO:0000256" key="2">
    <source>
        <dbReference type="ARBA" id="ARBA00022630"/>
    </source>
</evidence>